<dbReference type="Proteomes" id="UP000019335">
    <property type="component" value="Unassembled WGS sequence"/>
</dbReference>
<keyword evidence="7" id="KW-1185">Reference proteome</keyword>
<sequence>MGGMIGDWLSPPSPLHSPFPSWGTIFQTIVAVDALLVLSGSVLTAYVGIGGLISRLAMDRCFPSVVLRTNVCRGTYTVSIWSFFLIAASLILVLDDSVEALAGVYALSFLAVMALFAIGIMLLKVLQCPLPHFFFSLCFLHIFVQHAKFRNN</sequence>
<evidence type="ECO:0000256" key="4">
    <source>
        <dbReference type="ARBA" id="ARBA00023136"/>
    </source>
</evidence>
<evidence type="ECO:0000256" key="3">
    <source>
        <dbReference type="ARBA" id="ARBA00022989"/>
    </source>
</evidence>
<keyword evidence="3 5" id="KW-1133">Transmembrane helix</keyword>
<dbReference type="GO" id="GO:0016020">
    <property type="term" value="C:membrane"/>
    <property type="evidence" value="ECO:0007669"/>
    <property type="project" value="UniProtKB-SubCell"/>
</dbReference>
<protein>
    <submittedName>
        <fullName evidence="6">Amino acid-polyamine-organocation family</fullName>
    </submittedName>
</protein>
<dbReference type="EMBL" id="AZIL01002104">
    <property type="protein sequence ID" value="EWM22735.1"/>
    <property type="molecule type" value="Genomic_DNA"/>
</dbReference>
<dbReference type="PANTHER" id="PTHR43243:SF11">
    <property type="entry name" value="AMINO ACID PERMEASE_ SLC12A DOMAIN-CONTAINING PROTEIN"/>
    <property type="match status" value="1"/>
</dbReference>
<accession>W7T6S4</accession>
<dbReference type="PANTHER" id="PTHR43243">
    <property type="entry name" value="INNER MEMBRANE TRANSPORTER YGJI-RELATED"/>
    <property type="match status" value="1"/>
</dbReference>
<dbReference type="AlphaFoldDB" id="W7T6S4"/>
<keyword evidence="4 5" id="KW-0472">Membrane</keyword>
<feature type="transmembrane region" description="Helical" evidence="5">
    <location>
        <begin position="25"/>
        <end position="53"/>
    </location>
</feature>
<feature type="transmembrane region" description="Helical" evidence="5">
    <location>
        <begin position="100"/>
        <end position="123"/>
    </location>
</feature>
<dbReference type="InterPro" id="IPR002293">
    <property type="entry name" value="AA/rel_permease1"/>
</dbReference>
<keyword evidence="2 5" id="KW-0812">Transmembrane</keyword>
<evidence type="ECO:0000313" key="6">
    <source>
        <dbReference type="EMBL" id="EWM22735.1"/>
    </source>
</evidence>
<dbReference type="Pfam" id="PF13520">
    <property type="entry name" value="AA_permease_2"/>
    <property type="match status" value="1"/>
</dbReference>
<organism evidence="6 7">
    <name type="scientific">Nannochloropsis gaditana</name>
    <dbReference type="NCBI Taxonomy" id="72520"/>
    <lineage>
        <taxon>Eukaryota</taxon>
        <taxon>Sar</taxon>
        <taxon>Stramenopiles</taxon>
        <taxon>Ochrophyta</taxon>
        <taxon>Eustigmatophyceae</taxon>
        <taxon>Eustigmatales</taxon>
        <taxon>Monodopsidaceae</taxon>
        <taxon>Nannochloropsis</taxon>
    </lineage>
</organism>
<reference evidence="6 7" key="1">
    <citation type="journal article" date="2014" name="Mol. Plant">
        <title>Chromosome Scale Genome Assembly and Transcriptome Profiling of Nannochloropsis gaditana in Nitrogen Depletion.</title>
        <authorList>
            <person name="Corteggiani Carpinelli E."/>
            <person name="Telatin A."/>
            <person name="Vitulo N."/>
            <person name="Forcato C."/>
            <person name="D'Angelo M."/>
            <person name="Schiavon R."/>
            <person name="Vezzi A."/>
            <person name="Giacometti G.M."/>
            <person name="Morosinotto T."/>
            <person name="Valle G."/>
        </authorList>
    </citation>
    <scope>NUCLEOTIDE SEQUENCE [LARGE SCALE GENOMIC DNA]</scope>
    <source>
        <strain evidence="6 7">B-31</strain>
    </source>
</reference>
<dbReference type="OrthoDB" id="165891at2759"/>
<name>W7T6S4_9STRA</name>
<proteinExistence type="predicted"/>
<evidence type="ECO:0000256" key="1">
    <source>
        <dbReference type="ARBA" id="ARBA00004141"/>
    </source>
</evidence>
<gene>
    <name evidence="6" type="ORF">Naga_100209g8</name>
</gene>
<feature type="transmembrane region" description="Helical" evidence="5">
    <location>
        <begin position="74"/>
        <end position="94"/>
    </location>
</feature>
<dbReference type="Gene3D" id="1.20.1740.10">
    <property type="entry name" value="Amino acid/polyamine transporter I"/>
    <property type="match status" value="1"/>
</dbReference>
<evidence type="ECO:0000256" key="5">
    <source>
        <dbReference type="SAM" id="Phobius"/>
    </source>
</evidence>
<dbReference type="GO" id="GO:0015171">
    <property type="term" value="F:amino acid transmembrane transporter activity"/>
    <property type="evidence" value="ECO:0007669"/>
    <property type="project" value="TreeGrafter"/>
</dbReference>
<evidence type="ECO:0000313" key="7">
    <source>
        <dbReference type="Proteomes" id="UP000019335"/>
    </source>
</evidence>
<comment type="caution">
    <text evidence="6">The sequence shown here is derived from an EMBL/GenBank/DDBJ whole genome shotgun (WGS) entry which is preliminary data.</text>
</comment>
<evidence type="ECO:0000256" key="2">
    <source>
        <dbReference type="ARBA" id="ARBA00022692"/>
    </source>
</evidence>
<comment type="subcellular location">
    <subcellularLocation>
        <location evidence="1">Membrane</location>
        <topology evidence="1">Multi-pass membrane protein</topology>
    </subcellularLocation>
</comment>